<evidence type="ECO:0000313" key="5">
    <source>
        <dbReference type="EMBL" id="URE43868.1"/>
    </source>
</evidence>
<feature type="region of interest" description="Disordered" evidence="3">
    <location>
        <begin position="309"/>
        <end position="400"/>
    </location>
</feature>
<dbReference type="Pfam" id="PF03763">
    <property type="entry name" value="Remorin_C"/>
    <property type="match status" value="1"/>
</dbReference>
<keyword evidence="6" id="KW-1185">Reference proteome</keyword>
<feature type="domain" description="Remorin C-terminal" evidence="4">
    <location>
        <begin position="445"/>
        <end position="548"/>
    </location>
</feature>
<gene>
    <name evidence="5" type="ORF">MUK42_21663</name>
</gene>
<dbReference type="PANTHER" id="PTHR31471:SF1">
    <property type="entry name" value="OS12G0613600 PROTEIN"/>
    <property type="match status" value="1"/>
</dbReference>
<dbReference type="Proteomes" id="UP001055439">
    <property type="component" value="Chromosome 9"/>
</dbReference>
<proteinExistence type="inferred from homology"/>
<dbReference type="OrthoDB" id="1900877at2759"/>
<dbReference type="EMBL" id="CP097511">
    <property type="protein sequence ID" value="URE43868.1"/>
    <property type="molecule type" value="Genomic_DNA"/>
</dbReference>
<comment type="similarity">
    <text evidence="1">Belongs to the remorin family.</text>
</comment>
<evidence type="ECO:0000256" key="3">
    <source>
        <dbReference type="SAM" id="MobiDB-lite"/>
    </source>
</evidence>
<feature type="compositionally biased region" description="Polar residues" evidence="3">
    <location>
        <begin position="309"/>
        <end position="326"/>
    </location>
</feature>
<sequence length="559" mass="62079">MEYERIHKVQMGVISPSKLRIKLLGTHGGRRKEGGNSSSRTSPSKLEEMEHSKHSLLAGDLDEEVSLKDSKDESSLNVGASSEVPRLELSVKEVLGYGQGDQTPSFRKEFLPKGKADICCNGARDTVKSVNGLVEPTSNLSMVHPMRLPDEESFGYDSGHDNGSARSFEFHKGERPLQQASSPFVRNLPSKWNDAERWIVHRQITHVKSNVSKKTAALNLGSLQVISNRVVFVPESVSADRRHYSLTQEPDAKTSSSTKSTAQNVAEKFSFAPNSSQSSLDSTMGLTDLSSVNSTYGGCFKKEFNHAVSENSTTKATVSPLAQSVSMRDVGTEMTPIPSQDPSRTETPVGATTPVRTPLSSIPTSPKKGAQASSAAEANTHDQSRNSENSGNRELSDKELQLKTRREIAALGIQLGKMNIASWASKDDLARASPPLDEEKIKKTEYEARAAAWEESQKSEYTARHRQEEAKIQAWENHQKAKYETKLRRVEAQAEQMKARAQDKLVEKLSLTRRRVEHKQAVAEAKRNRRAARTAQQVEQIRQTGRVYTTHIWCCSWFF</sequence>
<feature type="region of interest" description="Disordered" evidence="3">
    <location>
        <begin position="26"/>
        <end position="79"/>
    </location>
</feature>
<dbReference type="AlphaFoldDB" id="A0A9E7L2T9"/>
<keyword evidence="2" id="KW-0175">Coiled coil</keyword>
<reference evidence="5" key="1">
    <citation type="submission" date="2022-05" db="EMBL/GenBank/DDBJ databases">
        <title>The Musa troglodytarum L. genome provides insights into the mechanism of non-climacteric behaviour and enrichment of carotenoids.</title>
        <authorList>
            <person name="Wang J."/>
        </authorList>
    </citation>
    <scope>NUCLEOTIDE SEQUENCE</scope>
    <source>
        <tissue evidence="5">Leaf</tissue>
    </source>
</reference>
<dbReference type="InterPro" id="IPR005516">
    <property type="entry name" value="Remorin_C"/>
</dbReference>
<feature type="compositionally biased region" description="Basic and acidic residues" evidence="3">
    <location>
        <begin position="65"/>
        <end position="74"/>
    </location>
</feature>
<accession>A0A9E7L2T9</accession>
<evidence type="ECO:0000259" key="4">
    <source>
        <dbReference type="Pfam" id="PF03763"/>
    </source>
</evidence>
<feature type="compositionally biased region" description="Polar residues" evidence="3">
    <location>
        <begin position="354"/>
        <end position="364"/>
    </location>
</feature>
<name>A0A9E7L2T9_9LILI</name>
<evidence type="ECO:0000313" key="6">
    <source>
        <dbReference type="Proteomes" id="UP001055439"/>
    </source>
</evidence>
<organism evidence="5 6">
    <name type="scientific">Musa troglodytarum</name>
    <name type="common">fe'i banana</name>
    <dbReference type="NCBI Taxonomy" id="320322"/>
    <lineage>
        <taxon>Eukaryota</taxon>
        <taxon>Viridiplantae</taxon>
        <taxon>Streptophyta</taxon>
        <taxon>Embryophyta</taxon>
        <taxon>Tracheophyta</taxon>
        <taxon>Spermatophyta</taxon>
        <taxon>Magnoliopsida</taxon>
        <taxon>Liliopsida</taxon>
        <taxon>Zingiberales</taxon>
        <taxon>Musaceae</taxon>
        <taxon>Musa</taxon>
    </lineage>
</organism>
<feature type="compositionally biased region" description="Polar residues" evidence="3">
    <location>
        <begin position="337"/>
        <end position="346"/>
    </location>
</feature>
<feature type="coiled-coil region" evidence="2">
    <location>
        <begin position="436"/>
        <end position="507"/>
    </location>
</feature>
<protein>
    <submittedName>
        <fullName evidence="5">Remorin, C-terminal region</fullName>
    </submittedName>
</protein>
<evidence type="ECO:0000256" key="1">
    <source>
        <dbReference type="ARBA" id="ARBA00005711"/>
    </source>
</evidence>
<feature type="compositionally biased region" description="Polar residues" evidence="3">
    <location>
        <begin position="35"/>
        <end position="44"/>
    </location>
</feature>
<dbReference type="PANTHER" id="PTHR31471">
    <property type="entry name" value="OS02G0116800 PROTEIN"/>
    <property type="match status" value="1"/>
</dbReference>
<evidence type="ECO:0000256" key="2">
    <source>
        <dbReference type="SAM" id="Coils"/>
    </source>
</evidence>